<dbReference type="Pfam" id="PF13359">
    <property type="entry name" value="DDE_Tnp_4"/>
    <property type="match status" value="1"/>
</dbReference>
<organism evidence="5 6">
    <name type="scientific">Acyrthosiphon pisum</name>
    <name type="common">Pea aphid</name>
    <dbReference type="NCBI Taxonomy" id="7029"/>
    <lineage>
        <taxon>Eukaryota</taxon>
        <taxon>Metazoa</taxon>
        <taxon>Ecdysozoa</taxon>
        <taxon>Arthropoda</taxon>
        <taxon>Hexapoda</taxon>
        <taxon>Insecta</taxon>
        <taxon>Pterygota</taxon>
        <taxon>Neoptera</taxon>
        <taxon>Paraneoptera</taxon>
        <taxon>Hemiptera</taxon>
        <taxon>Sternorrhyncha</taxon>
        <taxon>Aphidomorpha</taxon>
        <taxon>Aphidoidea</taxon>
        <taxon>Aphididae</taxon>
        <taxon>Macrosiphini</taxon>
        <taxon>Acyrthosiphon</taxon>
    </lineage>
</organism>
<dbReference type="EnsemblMetazoa" id="XM_008181316.1">
    <property type="protein sequence ID" value="XP_008179538.1"/>
    <property type="gene ID" value="LOC103308246"/>
</dbReference>
<protein>
    <submittedName>
        <fullName evidence="5">Uncharacterized protein</fullName>
    </submittedName>
</protein>
<dbReference type="InterPro" id="IPR027806">
    <property type="entry name" value="HARBI1_dom"/>
</dbReference>
<dbReference type="GeneID" id="103308246"/>
<evidence type="ECO:0000259" key="3">
    <source>
        <dbReference type="Pfam" id="PF13359"/>
    </source>
</evidence>
<name>A0A8R1WYG8_ACYPI</name>
<keyword evidence="6" id="KW-1185">Reference proteome</keyword>
<feature type="domain" description="DDE Tnp4" evidence="3">
    <location>
        <begin position="286"/>
        <end position="444"/>
    </location>
</feature>
<comment type="cofactor">
    <cofactor evidence="1">
        <name>a divalent metal cation</name>
        <dbReference type="ChEBI" id="CHEBI:60240"/>
    </cofactor>
</comment>
<reference evidence="6" key="1">
    <citation type="submission" date="2010-06" db="EMBL/GenBank/DDBJ databases">
        <authorList>
            <person name="Jiang H."/>
            <person name="Abraham K."/>
            <person name="Ali S."/>
            <person name="Alsbrooks S.L."/>
            <person name="Anim B.N."/>
            <person name="Anosike U.S."/>
            <person name="Attaway T."/>
            <person name="Bandaranaike D.P."/>
            <person name="Battles P.K."/>
            <person name="Bell S.N."/>
            <person name="Bell A.V."/>
            <person name="Beltran B."/>
            <person name="Bickham C."/>
            <person name="Bustamante Y."/>
            <person name="Caleb T."/>
            <person name="Canada A."/>
            <person name="Cardenas V."/>
            <person name="Carter K."/>
            <person name="Chacko J."/>
            <person name="Chandrabose M.N."/>
            <person name="Chavez D."/>
            <person name="Chavez A."/>
            <person name="Chen L."/>
            <person name="Chu H.-S."/>
            <person name="Claassen K.J."/>
            <person name="Cockrell R."/>
            <person name="Collins M."/>
            <person name="Cooper J.A."/>
            <person name="Cree A."/>
            <person name="Curry S.M."/>
            <person name="Da Y."/>
            <person name="Dao M.D."/>
            <person name="Das B."/>
            <person name="Davila M.-L."/>
            <person name="Davy-Carroll L."/>
            <person name="Denson S."/>
            <person name="Dinh H."/>
            <person name="Ebong V.E."/>
            <person name="Edwards J.R."/>
            <person name="Egan A."/>
            <person name="El-Daye J."/>
            <person name="Escobedo L."/>
            <person name="Fernandez S."/>
            <person name="Fernando P.R."/>
            <person name="Flagg N."/>
            <person name="Forbes L.D."/>
            <person name="Fowler R.G."/>
            <person name="Fu Q."/>
            <person name="Gabisi R.A."/>
            <person name="Ganer J."/>
            <person name="Garbino Pronczuk A."/>
            <person name="Garcia R.M."/>
            <person name="Garner T."/>
            <person name="Garrett T.E."/>
            <person name="Gonzalez D.A."/>
            <person name="Hamid H."/>
            <person name="Hawkins E.S."/>
            <person name="Hirani K."/>
            <person name="Hogues M.E."/>
            <person name="Hollins B."/>
            <person name="Hsiao C.-H."/>
            <person name="Jabil R."/>
            <person name="James M.L."/>
            <person name="Jhangiani S.N."/>
            <person name="Johnson B."/>
            <person name="Johnson Q."/>
            <person name="Joshi V."/>
            <person name="Kalu J.B."/>
            <person name="Kam C."/>
            <person name="Kashfia A."/>
            <person name="Keebler J."/>
            <person name="Kisamo H."/>
            <person name="Kovar C.L."/>
            <person name="Lago L.A."/>
            <person name="Lai C.-Y."/>
            <person name="Laidlaw J."/>
            <person name="Lara F."/>
            <person name="Le T.-K."/>
            <person name="Lee S.L."/>
            <person name="Legall F.H."/>
            <person name="Lemon S.J."/>
            <person name="Lewis L.R."/>
            <person name="Li B."/>
            <person name="Liu Y."/>
            <person name="Liu Y.-S."/>
            <person name="Lopez J."/>
            <person name="Lozado R.J."/>
            <person name="Lu J."/>
            <person name="Madu R.C."/>
            <person name="Maheshwari M."/>
            <person name="Maheshwari R."/>
            <person name="Malloy K."/>
            <person name="Martinez E."/>
            <person name="Mathew T."/>
            <person name="Mercado I.C."/>
            <person name="Mercado C."/>
            <person name="Meyer B."/>
            <person name="Montgomery K."/>
            <person name="Morgan M.B."/>
            <person name="Munidasa M."/>
            <person name="Nazareth L.V."/>
            <person name="Nelson J."/>
            <person name="Ng B.M."/>
            <person name="Nguyen N.B."/>
            <person name="Nguyen P.Q."/>
            <person name="Nguyen T."/>
            <person name="Obregon M."/>
            <person name="Okwuonu G.O."/>
            <person name="Onwere C.G."/>
            <person name="Orozco G."/>
            <person name="Parra A."/>
            <person name="Patel S."/>
            <person name="Patil S."/>
            <person name="Perez A."/>
            <person name="Perez Y."/>
            <person name="Pham C."/>
            <person name="Primus E.L."/>
            <person name="Pu L.-L."/>
            <person name="Puazo M."/>
            <person name="Qin X."/>
            <person name="Quiroz J.B."/>
            <person name="Reese J."/>
            <person name="Richards S."/>
            <person name="Rives C.M."/>
            <person name="Robberts R."/>
            <person name="Ruiz S.J."/>
            <person name="Ruiz M.J."/>
            <person name="Santibanez J."/>
            <person name="Schneider B.W."/>
            <person name="Sisson I."/>
            <person name="Smith M."/>
            <person name="Sodergren E."/>
            <person name="Song X.-Z."/>
            <person name="Song B.B."/>
            <person name="Summersgill H."/>
            <person name="Thelus R."/>
            <person name="Thornton R.D."/>
            <person name="Trejos Z.Y."/>
            <person name="Usmani K."/>
            <person name="Vattathil S."/>
            <person name="Villasana D."/>
            <person name="Walker D.L."/>
            <person name="Wang S."/>
            <person name="Wang K."/>
            <person name="White C.S."/>
            <person name="Williams A.C."/>
            <person name="Williamson J."/>
            <person name="Wilson K."/>
            <person name="Woghiren I.O."/>
            <person name="Woodworth J.R."/>
            <person name="Worley K.C."/>
            <person name="Wright R.A."/>
            <person name="Wu W."/>
            <person name="Young L."/>
            <person name="Zhang L."/>
            <person name="Zhang J."/>
            <person name="Zhu Y."/>
            <person name="Muzny D.M."/>
            <person name="Weinstock G."/>
            <person name="Gibbs R.A."/>
        </authorList>
    </citation>
    <scope>NUCLEOTIDE SEQUENCE [LARGE SCALE GENOMIC DNA]</scope>
    <source>
        <strain evidence="6">LSR1</strain>
    </source>
</reference>
<feature type="domain" description="Transposase Helix-turn-helix" evidence="4">
    <location>
        <begin position="208"/>
        <end position="255"/>
    </location>
</feature>
<dbReference type="InterPro" id="IPR027805">
    <property type="entry name" value="Transposase_HTH_dom"/>
</dbReference>
<evidence type="ECO:0000313" key="5">
    <source>
        <dbReference type="EnsemblMetazoa" id="XP_008179538.1"/>
    </source>
</evidence>
<dbReference type="Proteomes" id="UP000007819">
    <property type="component" value="Unassembled WGS sequence"/>
</dbReference>
<dbReference type="KEGG" id="api:103308246"/>
<evidence type="ECO:0000259" key="4">
    <source>
        <dbReference type="Pfam" id="PF13613"/>
    </source>
</evidence>
<dbReference type="AlphaFoldDB" id="A0A8R1WYG8"/>
<dbReference type="PANTHER" id="PTHR23080">
    <property type="entry name" value="THAP DOMAIN PROTEIN"/>
    <property type="match status" value="1"/>
</dbReference>
<dbReference type="OrthoDB" id="6620488at2759"/>
<accession>A0A8R1WYG8</accession>
<reference evidence="5" key="2">
    <citation type="submission" date="2022-06" db="UniProtKB">
        <authorList>
            <consortium name="EnsemblMetazoa"/>
        </authorList>
    </citation>
    <scope>IDENTIFICATION</scope>
</reference>
<sequence length="452" mass="50825">MADGGSLIENGVLWMPKSHNRICSTHFVGNKKSNDPQSPSYVPSIFPKAYKITKCNHKQQLERYNRAANKKKMDLSKKVPDAVSSGDFIFPENTSQMSSVNVSIQVCFDVDDNQDFTFHCSFEGNNVSTQAAIPLTSNSNLNFTKCELSDKACGVDSSNSLSCLSCEAFHGFESIKTENALKDLTGTTFPIFNILLKLMPPSKRFSITKENELLLFLMKLKLGITYSALSVMFGIHRTTVTRIFSDVLTTLSTKTKDFIFWPSKKTISDLLPEAFKKNYPHCRCIIDCTEIRVEQPYTVEQRVYLYSRYKGGYTIKFLVAITPNGMVSFVSKCYGGRSSDSFITNDCGFLSLLEPGDEVMADKGFPGIKTNCDQQNAILIMPPFLYNAKFTESEVLETYNIASVRIHIERLFARVKTFGILNKVTIDLLPYIDNIVHMCCVITNMQSPIIKQ</sequence>
<keyword evidence="2" id="KW-0479">Metal-binding</keyword>
<dbReference type="RefSeq" id="XP_008179538.1">
    <property type="nucleotide sequence ID" value="XM_008181316.1"/>
</dbReference>
<dbReference type="PANTHER" id="PTHR23080:SF143">
    <property type="entry name" value="SI:DKEY-56D12.4"/>
    <property type="match status" value="1"/>
</dbReference>
<evidence type="ECO:0000256" key="2">
    <source>
        <dbReference type="ARBA" id="ARBA00022723"/>
    </source>
</evidence>
<dbReference type="GO" id="GO:0046872">
    <property type="term" value="F:metal ion binding"/>
    <property type="evidence" value="ECO:0007669"/>
    <property type="project" value="UniProtKB-KW"/>
</dbReference>
<proteinExistence type="predicted"/>
<evidence type="ECO:0000313" key="6">
    <source>
        <dbReference type="Proteomes" id="UP000007819"/>
    </source>
</evidence>
<dbReference type="Pfam" id="PF13613">
    <property type="entry name" value="HTH_Tnp_4"/>
    <property type="match status" value="1"/>
</dbReference>
<evidence type="ECO:0000256" key="1">
    <source>
        <dbReference type="ARBA" id="ARBA00001968"/>
    </source>
</evidence>